<evidence type="ECO:0000259" key="9">
    <source>
        <dbReference type="Pfam" id="PF00288"/>
    </source>
</evidence>
<dbReference type="GO" id="GO:0005524">
    <property type="term" value="F:ATP binding"/>
    <property type="evidence" value="ECO:0007669"/>
    <property type="project" value="UniProtKB-KW"/>
</dbReference>
<evidence type="ECO:0000256" key="7">
    <source>
        <dbReference type="SAM" id="MobiDB-lite"/>
    </source>
</evidence>
<reference evidence="10 11" key="1">
    <citation type="submission" date="2017-11" db="EMBL/GenBank/DDBJ databases">
        <title>De novo assembly and phasing of dikaryotic genomes from two isolates of Puccinia coronata f. sp. avenae, the causal agent of oat crown rust.</title>
        <authorList>
            <person name="Miller M.E."/>
            <person name="Zhang Y."/>
            <person name="Omidvar V."/>
            <person name="Sperschneider J."/>
            <person name="Schwessinger B."/>
            <person name="Raley C."/>
            <person name="Palmer J.M."/>
            <person name="Garnica D."/>
            <person name="Upadhyaya N."/>
            <person name="Rathjen J."/>
            <person name="Taylor J.M."/>
            <person name="Park R.F."/>
            <person name="Dodds P.N."/>
            <person name="Hirsch C.D."/>
            <person name="Kianian S.F."/>
            <person name="Figueroa M."/>
        </authorList>
    </citation>
    <scope>NUCLEOTIDE SEQUENCE [LARGE SCALE GENOMIC DNA]</scope>
    <source>
        <strain evidence="10">12SD80</strain>
    </source>
</reference>
<dbReference type="InterPro" id="IPR035102">
    <property type="entry name" value="Phosphomevalonate_kinase"/>
</dbReference>
<keyword evidence="3" id="KW-0808">Transferase</keyword>
<dbReference type="GO" id="GO:0005777">
    <property type="term" value="C:peroxisome"/>
    <property type="evidence" value="ECO:0007669"/>
    <property type="project" value="TreeGrafter"/>
</dbReference>
<proteinExistence type="predicted"/>
<evidence type="ECO:0000256" key="6">
    <source>
        <dbReference type="ARBA" id="ARBA00022840"/>
    </source>
</evidence>
<feature type="region of interest" description="Disordered" evidence="7">
    <location>
        <begin position="65"/>
        <end position="89"/>
    </location>
</feature>
<dbReference type="PANTHER" id="PTHR31814">
    <property type="match status" value="1"/>
</dbReference>
<name>A0A2N5U205_9BASI</name>
<evidence type="ECO:0000256" key="5">
    <source>
        <dbReference type="ARBA" id="ARBA00022777"/>
    </source>
</evidence>
<dbReference type="EMBL" id="PGCI01000260">
    <property type="protein sequence ID" value="PLW31779.1"/>
    <property type="molecule type" value="Genomic_DNA"/>
</dbReference>
<dbReference type="GO" id="GO:0006696">
    <property type="term" value="P:ergosterol biosynthetic process"/>
    <property type="evidence" value="ECO:0007669"/>
    <property type="project" value="TreeGrafter"/>
</dbReference>
<evidence type="ECO:0000313" key="11">
    <source>
        <dbReference type="Proteomes" id="UP000235392"/>
    </source>
</evidence>
<comment type="pathway">
    <text evidence="1">Isoprenoid biosynthesis; isopentenyl diphosphate biosynthesis via mevalonate pathway; isopentenyl diphosphate from (R)-mevalonate: step 2/3.</text>
</comment>
<evidence type="ECO:0000256" key="1">
    <source>
        <dbReference type="ARBA" id="ARBA00005017"/>
    </source>
</evidence>
<dbReference type="Proteomes" id="UP000235392">
    <property type="component" value="Unassembled WGS sequence"/>
</dbReference>
<gene>
    <name evidence="10" type="ORF">PCASD_17404</name>
</gene>
<dbReference type="GO" id="GO:0019287">
    <property type="term" value="P:isopentenyl diphosphate biosynthetic process, mevalonate pathway"/>
    <property type="evidence" value="ECO:0007669"/>
    <property type="project" value="UniProtKB-UniPathway"/>
</dbReference>
<dbReference type="UniPathway" id="UPA00057">
    <property type="reaction ID" value="UER00099"/>
</dbReference>
<dbReference type="SUPFAM" id="SSF54211">
    <property type="entry name" value="Ribosomal protein S5 domain 2-like"/>
    <property type="match status" value="1"/>
</dbReference>
<keyword evidence="5" id="KW-0418">Kinase</keyword>
<dbReference type="Gene3D" id="3.30.230.10">
    <property type="match status" value="1"/>
</dbReference>
<evidence type="ECO:0000256" key="2">
    <source>
        <dbReference type="ARBA" id="ARBA00012958"/>
    </source>
</evidence>
<evidence type="ECO:0000256" key="8">
    <source>
        <dbReference type="SAM" id="SignalP"/>
    </source>
</evidence>
<sequence length="902" mass="99352">MKAFATLLIVLSGTVWTCEAVESLGPSHTSDSEPTFWQNVLDSARAGADGTHHFDPVPIKATAASQSKLLDPRTRSPLASSSSSAKPAATSFGLPIRGFTKEFFQEAGAWRENHLPSLFQLQRHLASLKNGASVVVHDDAKLYAYCEWFHLNSDAPPPGVTVSTGDFDLTGYFFQHSEIWLKYWEAQTNIDLHGYARQIKFEGFRAVFPLFLYYIEVISMILPMRKIEGLDARCQWFVTSANELFMKEYPKEDPELRELAHTLMHKSTSSQEKLSAMLWTFVLQWAKQFRPKMITKKMAQRTQQLTTPLTSFFNAIFAASVVKLTEEYLEKKLGTTCQGQLVHQPIQLRTRSMSGSRETVVSCPGKVLIAGGYLVLDRAHTGLVVGTSSRFYTAVHKDHAHSQSAPSLELNHPQIRLSVRSPQFINAQWSYLISRPHHADLLIEPDRSCSQNTFVECAVRESMRLSLALQSADQFILPPPSEHRDTNGHPPNQPYPVWTITILGDNDFYSQPRQNDAPLRPFNRLNTSLQEVHKTGLGSSAAMVTSLCSAILIHFTPSLDPRSPGTKLLLHNLSQYVHSLAQGKVGSGFDVSAAIYGTHVYRRFSPSCLDGLLGSSADQLTPDQLRLALDPKANRSWVDPSTAPAMERFCIPKCTTLILADVDAGSHTPSMVGQVLKWKNGEESAAADQLWKALSVQNEQLKLAFEKLEQRAGSDESHYVSEVLKLSTDPTFSLQTDASPVTDTDDVRKLFIKVSSITKRIRQLMKKMGTQSHVPIEPDGQTDLLDQCEKRPGVIGSGVPGAGGYDAIWILMLTPPGHPGEECPAEEKTVPGSGTGDVKGLQEFLEAWPGSSVRVLSPASWVVGGGASSTADPAAGGSDDGIKILDSVKIMDCLKSQRDLFP</sequence>
<dbReference type="AlphaFoldDB" id="A0A2N5U205"/>
<protein>
    <recommendedName>
        <fullName evidence="2">phosphomevalonate kinase</fullName>
        <ecNumber evidence="2">2.7.4.2</ecNumber>
    </recommendedName>
</protein>
<dbReference type="PANTHER" id="PTHR31814:SF2">
    <property type="entry name" value="PHOSPHOMEVALONATE KINASE"/>
    <property type="match status" value="1"/>
</dbReference>
<dbReference type="GO" id="GO:0010142">
    <property type="term" value="P:farnesyl diphosphate biosynthetic process, mevalonate pathway"/>
    <property type="evidence" value="ECO:0007669"/>
    <property type="project" value="TreeGrafter"/>
</dbReference>
<feature type="compositionally biased region" description="Low complexity" evidence="7">
    <location>
        <begin position="76"/>
        <end position="89"/>
    </location>
</feature>
<keyword evidence="4" id="KW-0547">Nucleotide-binding</keyword>
<evidence type="ECO:0000256" key="4">
    <source>
        <dbReference type="ARBA" id="ARBA00022741"/>
    </source>
</evidence>
<keyword evidence="8" id="KW-0732">Signal</keyword>
<feature type="chain" id="PRO_5015008560" description="phosphomevalonate kinase" evidence="8">
    <location>
        <begin position="21"/>
        <end position="902"/>
    </location>
</feature>
<keyword evidence="6" id="KW-0067">ATP-binding</keyword>
<dbReference type="Pfam" id="PF00288">
    <property type="entry name" value="GHMP_kinases_N"/>
    <property type="match status" value="1"/>
</dbReference>
<organism evidence="10 11">
    <name type="scientific">Puccinia coronata f. sp. avenae</name>
    <dbReference type="NCBI Taxonomy" id="200324"/>
    <lineage>
        <taxon>Eukaryota</taxon>
        <taxon>Fungi</taxon>
        <taxon>Dikarya</taxon>
        <taxon>Basidiomycota</taxon>
        <taxon>Pucciniomycotina</taxon>
        <taxon>Pucciniomycetes</taxon>
        <taxon>Pucciniales</taxon>
        <taxon>Pucciniaceae</taxon>
        <taxon>Puccinia</taxon>
    </lineage>
</organism>
<dbReference type="InterPro" id="IPR020568">
    <property type="entry name" value="Ribosomal_Su5_D2-typ_SF"/>
</dbReference>
<comment type="caution">
    <text evidence="10">The sequence shown here is derived from an EMBL/GenBank/DDBJ whole genome shotgun (WGS) entry which is preliminary data.</text>
</comment>
<dbReference type="InterPro" id="IPR006204">
    <property type="entry name" value="GHMP_kinase_N_dom"/>
</dbReference>
<evidence type="ECO:0000313" key="10">
    <source>
        <dbReference type="EMBL" id="PLW31779.1"/>
    </source>
</evidence>
<dbReference type="InterPro" id="IPR014721">
    <property type="entry name" value="Ribsml_uS5_D2-typ_fold_subgr"/>
</dbReference>
<dbReference type="EC" id="2.7.4.2" evidence="2"/>
<dbReference type="GO" id="GO:0004631">
    <property type="term" value="F:phosphomevalonate kinase activity"/>
    <property type="evidence" value="ECO:0007669"/>
    <property type="project" value="UniProtKB-EC"/>
</dbReference>
<feature type="signal peptide" evidence="8">
    <location>
        <begin position="1"/>
        <end position="20"/>
    </location>
</feature>
<accession>A0A2N5U205</accession>
<feature type="domain" description="GHMP kinase N-terminal" evidence="9">
    <location>
        <begin position="534"/>
        <end position="597"/>
    </location>
</feature>
<evidence type="ECO:0000256" key="3">
    <source>
        <dbReference type="ARBA" id="ARBA00022679"/>
    </source>
</evidence>